<name>A0A517QZZ1_9PLAN</name>
<dbReference type="InterPro" id="IPR001357">
    <property type="entry name" value="BRCT_dom"/>
</dbReference>
<dbReference type="SMART" id="SM00292">
    <property type="entry name" value="BRCT"/>
    <property type="match status" value="1"/>
</dbReference>
<dbReference type="InterPro" id="IPR033136">
    <property type="entry name" value="DNA_ligase_CS"/>
</dbReference>
<feature type="domain" description="BRCT" evidence="17">
    <location>
        <begin position="598"/>
        <end position="668"/>
    </location>
</feature>
<dbReference type="SMART" id="SM00532">
    <property type="entry name" value="LIGANc"/>
    <property type="match status" value="1"/>
</dbReference>
<dbReference type="NCBIfam" id="NF005932">
    <property type="entry name" value="PRK07956.1"/>
    <property type="match status" value="1"/>
</dbReference>
<protein>
    <recommendedName>
        <fullName evidence="3 14">DNA ligase</fullName>
        <ecNumber evidence="2 14">6.5.1.2</ecNumber>
    </recommendedName>
    <alternativeName>
        <fullName evidence="14">Polydeoxyribonucleotide synthase [NAD(+)]</fullName>
    </alternativeName>
</protein>
<dbReference type="SUPFAM" id="SSF56091">
    <property type="entry name" value="DNA ligase/mRNA capping enzyme, catalytic domain"/>
    <property type="match status" value="1"/>
</dbReference>
<comment type="similarity">
    <text evidence="13 14">Belongs to the NAD-dependent DNA ligase family. LigA subfamily.</text>
</comment>
<evidence type="ECO:0000256" key="16">
    <source>
        <dbReference type="SAM" id="Coils"/>
    </source>
</evidence>
<keyword evidence="4 14" id="KW-0436">Ligase</keyword>
<feature type="binding site" evidence="14">
    <location>
        <position position="412"/>
    </location>
    <ligand>
        <name>Zn(2+)</name>
        <dbReference type="ChEBI" id="CHEBI:29105"/>
    </ligand>
</feature>
<dbReference type="InterPro" id="IPR041663">
    <property type="entry name" value="DisA/LigA_HHH"/>
</dbReference>
<evidence type="ECO:0000256" key="14">
    <source>
        <dbReference type="HAMAP-Rule" id="MF_01588"/>
    </source>
</evidence>
<dbReference type="AlphaFoldDB" id="A0A517QZZ1"/>
<dbReference type="InterPro" id="IPR004150">
    <property type="entry name" value="NAD_DNA_ligase_OB"/>
</dbReference>
<evidence type="ECO:0000256" key="12">
    <source>
        <dbReference type="ARBA" id="ARBA00034005"/>
    </source>
</evidence>
<keyword evidence="16" id="KW-0175">Coiled coil</keyword>
<dbReference type="PROSITE" id="PS50172">
    <property type="entry name" value="BRCT"/>
    <property type="match status" value="1"/>
</dbReference>
<dbReference type="EC" id="6.5.1.2" evidence="2 14"/>
<dbReference type="Pfam" id="PF12826">
    <property type="entry name" value="HHH_2"/>
    <property type="match status" value="1"/>
</dbReference>
<dbReference type="NCBIfam" id="TIGR00575">
    <property type="entry name" value="dnlj"/>
    <property type="match status" value="1"/>
</dbReference>
<feature type="coiled-coil region" evidence="16">
    <location>
        <begin position="260"/>
        <end position="287"/>
    </location>
</feature>
<dbReference type="Proteomes" id="UP000317318">
    <property type="component" value="Chromosome"/>
</dbReference>
<organism evidence="18 19">
    <name type="scientific">Stratiformator vulcanicus</name>
    <dbReference type="NCBI Taxonomy" id="2527980"/>
    <lineage>
        <taxon>Bacteria</taxon>
        <taxon>Pseudomonadati</taxon>
        <taxon>Planctomycetota</taxon>
        <taxon>Planctomycetia</taxon>
        <taxon>Planctomycetales</taxon>
        <taxon>Planctomycetaceae</taxon>
        <taxon>Stratiformator</taxon>
    </lineage>
</organism>
<feature type="binding site" evidence="14">
    <location>
        <position position="415"/>
    </location>
    <ligand>
        <name>Zn(2+)</name>
        <dbReference type="ChEBI" id="CHEBI:29105"/>
    </ligand>
</feature>
<evidence type="ECO:0000313" key="19">
    <source>
        <dbReference type="Proteomes" id="UP000317318"/>
    </source>
</evidence>
<keyword evidence="9 14" id="KW-0460">Magnesium</keyword>
<dbReference type="FunFam" id="2.40.50.140:FF:000012">
    <property type="entry name" value="DNA ligase"/>
    <property type="match status" value="1"/>
</dbReference>
<dbReference type="GO" id="GO:0006281">
    <property type="term" value="P:DNA repair"/>
    <property type="evidence" value="ECO:0007669"/>
    <property type="project" value="UniProtKB-KW"/>
</dbReference>
<proteinExistence type="inferred from homology"/>
<keyword evidence="8 14" id="KW-0862">Zinc</keyword>
<feature type="binding site" evidence="14">
    <location>
        <position position="113"/>
    </location>
    <ligand>
        <name>NAD(+)</name>
        <dbReference type="ChEBI" id="CHEBI:57540"/>
    </ligand>
</feature>
<evidence type="ECO:0000256" key="1">
    <source>
        <dbReference type="ARBA" id="ARBA00004067"/>
    </source>
</evidence>
<dbReference type="Pfam" id="PF03120">
    <property type="entry name" value="OB_DNA_ligase"/>
    <property type="match status" value="1"/>
</dbReference>
<dbReference type="InterPro" id="IPR003583">
    <property type="entry name" value="Hlx-hairpin-Hlx_DNA-bd_motif"/>
</dbReference>
<reference evidence="18 19" key="1">
    <citation type="submission" date="2019-02" db="EMBL/GenBank/DDBJ databases">
        <title>Deep-cultivation of Planctomycetes and their phenomic and genomic characterization uncovers novel biology.</title>
        <authorList>
            <person name="Wiegand S."/>
            <person name="Jogler M."/>
            <person name="Boedeker C."/>
            <person name="Pinto D."/>
            <person name="Vollmers J."/>
            <person name="Rivas-Marin E."/>
            <person name="Kohn T."/>
            <person name="Peeters S.H."/>
            <person name="Heuer A."/>
            <person name="Rast P."/>
            <person name="Oberbeckmann S."/>
            <person name="Bunk B."/>
            <person name="Jeske O."/>
            <person name="Meyerdierks A."/>
            <person name="Storesund J.E."/>
            <person name="Kallscheuer N."/>
            <person name="Luecker S."/>
            <person name="Lage O.M."/>
            <person name="Pohl T."/>
            <person name="Merkel B.J."/>
            <person name="Hornburger P."/>
            <person name="Mueller R.-W."/>
            <person name="Bruemmer F."/>
            <person name="Labrenz M."/>
            <person name="Spormann A.M."/>
            <person name="Op den Camp H."/>
            <person name="Overmann J."/>
            <person name="Amann R."/>
            <person name="Jetten M.S.M."/>
            <person name="Mascher T."/>
            <person name="Medema M.H."/>
            <person name="Devos D.P."/>
            <person name="Kaster A.-K."/>
            <person name="Ovreas L."/>
            <person name="Rohde M."/>
            <person name="Galperin M.Y."/>
            <person name="Jogler C."/>
        </authorList>
    </citation>
    <scope>NUCLEOTIDE SEQUENCE [LARGE SCALE GENOMIC DNA]</scope>
    <source>
        <strain evidence="18 19">Pan189</strain>
    </source>
</reference>
<dbReference type="HAMAP" id="MF_01588">
    <property type="entry name" value="DNA_ligase_A"/>
    <property type="match status" value="1"/>
</dbReference>
<dbReference type="CDD" id="cd17748">
    <property type="entry name" value="BRCT_DNA_ligase_like"/>
    <property type="match status" value="1"/>
</dbReference>
<dbReference type="InterPro" id="IPR036420">
    <property type="entry name" value="BRCT_dom_sf"/>
</dbReference>
<evidence type="ECO:0000256" key="6">
    <source>
        <dbReference type="ARBA" id="ARBA00022723"/>
    </source>
</evidence>
<evidence type="ECO:0000256" key="11">
    <source>
        <dbReference type="ARBA" id="ARBA00023204"/>
    </source>
</evidence>
<dbReference type="PANTHER" id="PTHR23389">
    <property type="entry name" value="CHROMOSOME TRANSMISSION FIDELITY FACTOR 18"/>
    <property type="match status" value="1"/>
</dbReference>
<dbReference type="GO" id="GO:0003911">
    <property type="term" value="F:DNA ligase (NAD+) activity"/>
    <property type="evidence" value="ECO:0007669"/>
    <property type="project" value="UniProtKB-UniRule"/>
</dbReference>
<comment type="catalytic activity">
    <reaction evidence="12 14 15">
        <text>NAD(+) + (deoxyribonucleotide)n-3'-hydroxyl + 5'-phospho-(deoxyribonucleotide)m = (deoxyribonucleotide)n+m + AMP + beta-nicotinamide D-nucleotide.</text>
        <dbReference type="EC" id="6.5.1.2"/>
    </reaction>
</comment>
<dbReference type="InterPro" id="IPR013839">
    <property type="entry name" value="DNAligase_adenylation"/>
</dbReference>
<dbReference type="Pfam" id="PF01653">
    <property type="entry name" value="DNA_ligase_aden"/>
    <property type="match status" value="1"/>
</dbReference>
<dbReference type="InterPro" id="IPR001679">
    <property type="entry name" value="DNA_ligase"/>
</dbReference>
<dbReference type="OrthoDB" id="9759736at2"/>
<dbReference type="FunFam" id="3.40.50.10190:FF:000054">
    <property type="entry name" value="DNA ligase"/>
    <property type="match status" value="1"/>
</dbReference>
<evidence type="ECO:0000256" key="10">
    <source>
        <dbReference type="ARBA" id="ARBA00023027"/>
    </source>
</evidence>
<feature type="binding site" evidence="14">
    <location>
        <position position="430"/>
    </location>
    <ligand>
        <name>Zn(2+)</name>
        <dbReference type="ChEBI" id="CHEBI:29105"/>
    </ligand>
</feature>
<comment type="function">
    <text evidence="1 14">DNA ligase that catalyzes the formation of phosphodiester linkages between 5'-phosphoryl and 3'-hydroxyl groups in double-stranded DNA using NAD as a coenzyme and as the energy source for the reaction. It is essential for DNA replication and repair of damaged DNA.</text>
</comment>
<feature type="binding site" evidence="14">
    <location>
        <begin position="82"/>
        <end position="83"/>
    </location>
    <ligand>
        <name>NAD(+)</name>
        <dbReference type="ChEBI" id="CHEBI:57540"/>
    </ligand>
</feature>
<dbReference type="EMBL" id="CP036268">
    <property type="protein sequence ID" value="QDT37153.1"/>
    <property type="molecule type" value="Genomic_DNA"/>
</dbReference>
<keyword evidence="6 14" id="KW-0479">Metal-binding</keyword>
<dbReference type="Gene3D" id="3.30.470.30">
    <property type="entry name" value="DNA ligase/mRNA capping enzyme"/>
    <property type="match status" value="1"/>
</dbReference>
<dbReference type="PROSITE" id="PS01056">
    <property type="entry name" value="DNA_LIGASE_N2"/>
    <property type="match status" value="1"/>
</dbReference>
<feature type="binding site" evidence="14">
    <location>
        <position position="435"/>
    </location>
    <ligand>
        <name>Zn(2+)</name>
        <dbReference type="ChEBI" id="CHEBI:29105"/>
    </ligand>
</feature>
<keyword evidence="19" id="KW-1185">Reference proteome</keyword>
<evidence type="ECO:0000256" key="3">
    <source>
        <dbReference type="ARBA" id="ARBA00013308"/>
    </source>
</evidence>
<dbReference type="FunFam" id="1.10.150.20:FF:000006">
    <property type="entry name" value="DNA ligase"/>
    <property type="match status" value="1"/>
</dbReference>
<keyword evidence="5 14" id="KW-0235">DNA replication</keyword>
<dbReference type="Gene3D" id="2.40.50.140">
    <property type="entry name" value="Nucleic acid-binding proteins"/>
    <property type="match status" value="1"/>
</dbReference>
<accession>A0A517QZZ1</accession>
<feature type="binding site" evidence="14">
    <location>
        <position position="178"/>
    </location>
    <ligand>
        <name>NAD(+)</name>
        <dbReference type="ChEBI" id="CHEBI:57540"/>
    </ligand>
</feature>
<gene>
    <name evidence="14 18" type="primary">ligA</name>
    <name evidence="18" type="ORF">Pan189_15230</name>
</gene>
<dbReference type="Pfam" id="PF22745">
    <property type="entry name" value="Nlig-Ia"/>
    <property type="match status" value="1"/>
</dbReference>
<feature type="binding site" evidence="14">
    <location>
        <position position="294"/>
    </location>
    <ligand>
        <name>NAD(+)</name>
        <dbReference type="ChEBI" id="CHEBI:57540"/>
    </ligand>
</feature>
<dbReference type="Gene3D" id="3.40.50.10190">
    <property type="entry name" value="BRCT domain"/>
    <property type="match status" value="1"/>
</dbReference>
<keyword evidence="14" id="KW-0464">Manganese</keyword>
<dbReference type="FunFam" id="1.10.150.20:FF:000007">
    <property type="entry name" value="DNA ligase"/>
    <property type="match status" value="1"/>
</dbReference>
<sequence length="679" mass="76388">MSETVRQEIEELRRKIEHHNHLYYSKAQPEISDREFDRQMQRLIDLEQEHPEYDDPNSPSHRVGGEPIDEFQTVEHRVPMLSIDNVFDLNRLADFDDRVRRGLDGADFTYTIEYKIDGVALAVVYENGTLATAVTRGDGQRGDDVTHNARTIRDLPLKLQSINLQSADLPELIEIRGEAYIPNSDFADLRAEQEKRGETVYANPRNLTAGSIKLLDPKVCAERKLRFFAHGIGAYEGIDFKSHQVFLEKLKAFGVVATPQVRHAKTLEEAQSKIEEMIEEIPSLDFEVDGLVLKVDRFDQRRTLGNTSKSPRWLVAYKWEKYEATTTLEDVQFQVGKTGRVTPVAFLAPVEIAGTTVSRASLHNADEIARLDLHEGDEVVVEKAGKIIPHVLRVAKEKRKKNAKAIRFPANCPVCDTKLQRDDGEVDFRCPNPNCPARLKGSLEFFASRTAMDIDGLGEKLIDQLIANDLVKSLPDLYRLKDRRDDLLNLERMGEKSVDKLIGSVEKSKSRPMWRLLTGLNIRHVGQSNARVLAEELGTLDEIMKQSTESLAAIPEIGDVIARSVHDFFEAERNRKLIEEFRDLGLDFGQPVKQRPDRSTGPLAGKTVVATGSLERFTRDEIKELIRDHGGKSSSSVSKKTDYVVAGTDAGSKLTKANELGVKVLKEEEFCELIGLDGG</sequence>
<evidence type="ECO:0000256" key="15">
    <source>
        <dbReference type="RuleBase" id="RU000618"/>
    </source>
</evidence>
<dbReference type="InterPro" id="IPR010994">
    <property type="entry name" value="RuvA_2-like"/>
</dbReference>
<dbReference type="InterPro" id="IPR012340">
    <property type="entry name" value="NA-bd_OB-fold"/>
</dbReference>
<comment type="cofactor">
    <cofactor evidence="14">
        <name>Mg(2+)</name>
        <dbReference type="ChEBI" id="CHEBI:18420"/>
    </cofactor>
    <cofactor evidence="14">
        <name>Mn(2+)</name>
        <dbReference type="ChEBI" id="CHEBI:29035"/>
    </cofactor>
</comment>
<dbReference type="GO" id="GO:0046872">
    <property type="term" value="F:metal ion binding"/>
    <property type="evidence" value="ECO:0007669"/>
    <property type="project" value="UniProtKB-KW"/>
</dbReference>
<dbReference type="Pfam" id="PF03119">
    <property type="entry name" value="DNA_ligase_ZBD"/>
    <property type="match status" value="1"/>
</dbReference>
<evidence type="ECO:0000256" key="13">
    <source>
        <dbReference type="ARBA" id="ARBA00060881"/>
    </source>
</evidence>
<evidence type="ECO:0000256" key="2">
    <source>
        <dbReference type="ARBA" id="ARBA00012722"/>
    </source>
</evidence>
<dbReference type="GO" id="GO:0003677">
    <property type="term" value="F:DNA binding"/>
    <property type="evidence" value="ECO:0007669"/>
    <property type="project" value="InterPro"/>
</dbReference>
<dbReference type="Gene3D" id="1.10.150.20">
    <property type="entry name" value="5' to 3' exonuclease, C-terminal subdomain"/>
    <property type="match status" value="2"/>
</dbReference>
<feature type="binding site" evidence="14">
    <location>
        <position position="318"/>
    </location>
    <ligand>
        <name>NAD(+)</name>
        <dbReference type="ChEBI" id="CHEBI:57540"/>
    </ligand>
</feature>
<dbReference type="GO" id="GO:0005829">
    <property type="term" value="C:cytosol"/>
    <property type="evidence" value="ECO:0007669"/>
    <property type="project" value="TreeGrafter"/>
</dbReference>
<dbReference type="RefSeq" id="WP_145363294.1">
    <property type="nucleotide sequence ID" value="NZ_CP036268.1"/>
</dbReference>
<dbReference type="CDD" id="cd00114">
    <property type="entry name" value="LIGANc"/>
    <property type="match status" value="1"/>
</dbReference>
<keyword evidence="7 14" id="KW-0227">DNA damage</keyword>
<dbReference type="Gene3D" id="6.20.10.30">
    <property type="match status" value="1"/>
</dbReference>
<evidence type="ECO:0000256" key="9">
    <source>
        <dbReference type="ARBA" id="ARBA00022842"/>
    </source>
</evidence>
<dbReference type="SUPFAM" id="SSF52113">
    <property type="entry name" value="BRCT domain"/>
    <property type="match status" value="1"/>
</dbReference>
<feature type="binding site" evidence="14">
    <location>
        <begin position="33"/>
        <end position="37"/>
    </location>
    <ligand>
        <name>NAD(+)</name>
        <dbReference type="ChEBI" id="CHEBI:57540"/>
    </ligand>
</feature>
<keyword evidence="11 14" id="KW-0234">DNA repair</keyword>
<dbReference type="Gene3D" id="1.10.287.610">
    <property type="entry name" value="Helix hairpin bin"/>
    <property type="match status" value="1"/>
</dbReference>
<evidence type="ECO:0000256" key="4">
    <source>
        <dbReference type="ARBA" id="ARBA00022598"/>
    </source>
</evidence>
<dbReference type="SMART" id="SM00278">
    <property type="entry name" value="HhH1"/>
    <property type="match status" value="3"/>
</dbReference>
<dbReference type="SUPFAM" id="SSF47781">
    <property type="entry name" value="RuvA domain 2-like"/>
    <property type="match status" value="1"/>
</dbReference>
<evidence type="ECO:0000313" key="18">
    <source>
        <dbReference type="EMBL" id="QDT37153.1"/>
    </source>
</evidence>
<keyword evidence="10 14" id="KW-0520">NAD</keyword>
<evidence type="ECO:0000259" key="17">
    <source>
        <dbReference type="PROSITE" id="PS50172"/>
    </source>
</evidence>
<dbReference type="KEGG" id="svp:Pan189_15230"/>
<dbReference type="PIRSF" id="PIRSF001604">
    <property type="entry name" value="LigA"/>
    <property type="match status" value="1"/>
</dbReference>
<dbReference type="InterPro" id="IPR004149">
    <property type="entry name" value="Znf_DNAligase_C4"/>
</dbReference>
<dbReference type="Pfam" id="PF00533">
    <property type="entry name" value="BRCT"/>
    <property type="match status" value="1"/>
</dbReference>
<feature type="active site" description="N6-AMP-lysine intermediate" evidence="14">
    <location>
        <position position="115"/>
    </location>
</feature>
<evidence type="ECO:0000256" key="8">
    <source>
        <dbReference type="ARBA" id="ARBA00022833"/>
    </source>
</evidence>
<evidence type="ECO:0000256" key="7">
    <source>
        <dbReference type="ARBA" id="ARBA00022763"/>
    </source>
</evidence>
<dbReference type="SUPFAM" id="SSF50249">
    <property type="entry name" value="Nucleic acid-binding proteins"/>
    <property type="match status" value="1"/>
</dbReference>
<dbReference type="InterPro" id="IPR018239">
    <property type="entry name" value="DNA_ligase_AS"/>
</dbReference>
<dbReference type="PROSITE" id="PS01055">
    <property type="entry name" value="DNA_LIGASE_N1"/>
    <property type="match status" value="1"/>
</dbReference>
<dbReference type="InterPro" id="IPR013840">
    <property type="entry name" value="DNAligase_N"/>
</dbReference>
<dbReference type="GO" id="GO:0006260">
    <property type="term" value="P:DNA replication"/>
    <property type="evidence" value="ECO:0007669"/>
    <property type="project" value="UniProtKB-KW"/>
</dbReference>
<evidence type="ECO:0000256" key="5">
    <source>
        <dbReference type="ARBA" id="ARBA00022705"/>
    </source>
</evidence>
<dbReference type="PANTHER" id="PTHR23389:SF9">
    <property type="entry name" value="DNA LIGASE"/>
    <property type="match status" value="1"/>
</dbReference>
<feature type="binding site" evidence="14">
    <location>
        <position position="136"/>
    </location>
    <ligand>
        <name>NAD(+)</name>
        <dbReference type="ChEBI" id="CHEBI:57540"/>
    </ligand>
</feature>